<dbReference type="RefSeq" id="XP_041561687.1">
    <property type="nucleotide sequence ID" value="XM_041696015.1"/>
</dbReference>
<gene>
    <name evidence="1" type="ORF">APUU_71071A</name>
</gene>
<keyword evidence="2" id="KW-1185">Reference proteome</keyword>
<dbReference type="GeneID" id="64979498"/>
<evidence type="ECO:0000313" key="2">
    <source>
        <dbReference type="Proteomes" id="UP000654913"/>
    </source>
</evidence>
<reference evidence="1" key="2">
    <citation type="submission" date="2021-02" db="EMBL/GenBank/DDBJ databases">
        <title>Aspergillus puulaauensis MK2 genome sequence.</title>
        <authorList>
            <person name="Futagami T."/>
            <person name="Mori K."/>
            <person name="Kadooka C."/>
            <person name="Tanaka T."/>
        </authorList>
    </citation>
    <scope>NUCLEOTIDE SEQUENCE</scope>
    <source>
        <strain evidence="1">MK2</strain>
    </source>
</reference>
<dbReference type="KEGG" id="apuu:APUU_71071A"/>
<protein>
    <submittedName>
        <fullName evidence="1">Uncharacterized protein</fullName>
    </submittedName>
</protein>
<dbReference type="OrthoDB" id="3552169at2759"/>
<dbReference type="Proteomes" id="UP000654913">
    <property type="component" value="Chromosome 7"/>
</dbReference>
<reference evidence="1" key="1">
    <citation type="submission" date="2021-01" db="EMBL/GenBank/DDBJ databases">
        <authorList>
            <consortium name="Aspergillus puulaauensis MK2 genome sequencing consortium"/>
            <person name="Kazuki M."/>
            <person name="Futagami T."/>
        </authorList>
    </citation>
    <scope>NUCLEOTIDE SEQUENCE</scope>
    <source>
        <strain evidence="1">MK2</strain>
    </source>
</reference>
<evidence type="ECO:0000313" key="1">
    <source>
        <dbReference type="EMBL" id="BCS29501.1"/>
    </source>
</evidence>
<name>A0A7R8ASI3_9EURO</name>
<proteinExistence type="predicted"/>
<accession>A0A7R8ASI3</accession>
<dbReference type="AlphaFoldDB" id="A0A7R8ASI3"/>
<sequence length="119" mass="13253">MNPTQIERILANCQIIWGKGDYGITLEDEDDTFWAEVKDYESTHKHGPTLTMTGVCNSPDGALVELDRMLFLWAQQAQSEQPMTKEEGLAIFGGPRGENEPILKMFMAAMEAEGRQSSG</sequence>
<organism evidence="1 2">
    <name type="scientific">Aspergillus puulaauensis</name>
    <dbReference type="NCBI Taxonomy" id="1220207"/>
    <lineage>
        <taxon>Eukaryota</taxon>
        <taxon>Fungi</taxon>
        <taxon>Dikarya</taxon>
        <taxon>Ascomycota</taxon>
        <taxon>Pezizomycotina</taxon>
        <taxon>Eurotiomycetes</taxon>
        <taxon>Eurotiomycetidae</taxon>
        <taxon>Eurotiales</taxon>
        <taxon>Aspergillaceae</taxon>
        <taxon>Aspergillus</taxon>
    </lineage>
</organism>
<dbReference type="EMBL" id="AP024449">
    <property type="protein sequence ID" value="BCS29501.1"/>
    <property type="molecule type" value="Genomic_DNA"/>
</dbReference>